<comment type="pathway">
    <text evidence="9">Amino-acid biosynthesis; L-lysine biosynthesis via DAP pathway; (S)-tetrahydrodipicolinate from L-aspartate: step 4/4.</text>
</comment>
<dbReference type="PANTHER" id="PTHR20836">
    <property type="entry name" value="DIHYDRODIPICOLINATE REDUCTASE"/>
    <property type="match status" value="1"/>
</dbReference>
<dbReference type="HAMAP" id="MF_00102">
    <property type="entry name" value="DapB"/>
    <property type="match status" value="1"/>
</dbReference>
<evidence type="ECO:0000256" key="9">
    <source>
        <dbReference type="HAMAP-Rule" id="MF_00102"/>
    </source>
</evidence>
<dbReference type="UniPathway" id="UPA00034">
    <property type="reaction ID" value="UER00018"/>
</dbReference>
<dbReference type="CDD" id="cd02274">
    <property type="entry name" value="DHDPR_N"/>
    <property type="match status" value="1"/>
</dbReference>
<gene>
    <name evidence="9 13" type="primary">dapB</name>
    <name evidence="13" type="ORF">RBEAN4_0174</name>
</gene>
<comment type="catalytic activity">
    <reaction evidence="9">
        <text>(S)-2,3,4,5-tetrahydrodipicolinate + NADP(+) + H2O = (2S,4S)-4-hydroxy-2,3,4,5-tetrahydrodipicolinate + NADPH + H(+)</text>
        <dbReference type="Rhea" id="RHEA:35331"/>
        <dbReference type="ChEBI" id="CHEBI:15377"/>
        <dbReference type="ChEBI" id="CHEBI:15378"/>
        <dbReference type="ChEBI" id="CHEBI:16845"/>
        <dbReference type="ChEBI" id="CHEBI:57783"/>
        <dbReference type="ChEBI" id="CHEBI:58349"/>
        <dbReference type="ChEBI" id="CHEBI:67139"/>
        <dbReference type="EC" id="1.17.1.8"/>
    </reaction>
</comment>
<evidence type="ECO:0000256" key="3">
    <source>
        <dbReference type="ARBA" id="ARBA00022605"/>
    </source>
</evidence>
<evidence type="ECO:0000256" key="5">
    <source>
        <dbReference type="ARBA" id="ARBA00022915"/>
    </source>
</evidence>
<protein>
    <recommendedName>
        <fullName evidence="9 10">4-hydroxy-tetrahydrodipicolinate reductase</fullName>
        <shortName evidence="9">HTPA reductase</shortName>
        <ecNumber evidence="9 10">1.17.1.8</ecNumber>
    </recommendedName>
</protein>
<evidence type="ECO:0000256" key="8">
    <source>
        <dbReference type="ARBA" id="ARBA00023154"/>
    </source>
</evidence>
<feature type="binding site" evidence="9">
    <location>
        <position position="136"/>
    </location>
    <ligand>
        <name>(S)-2,3,4,5-tetrahydrodipicolinate</name>
        <dbReference type="ChEBI" id="CHEBI:16845"/>
    </ligand>
</feature>
<dbReference type="GO" id="GO:0005829">
    <property type="term" value="C:cytosol"/>
    <property type="evidence" value="ECO:0007669"/>
    <property type="project" value="TreeGrafter"/>
</dbReference>
<organism evidence="13 14">
    <name type="scientific">Rickettsia bellii str. RML An4</name>
    <dbReference type="NCBI Taxonomy" id="1359193"/>
    <lineage>
        <taxon>Bacteria</taxon>
        <taxon>Pseudomonadati</taxon>
        <taxon>Pseudomonadota</taxon>
        <taxon>Alphaproteobacteria</taxon>
        <taxon>Rickettsiales</taxon>
        <taxon>Rickettsiaceae</taxon>
        <taxon>Rickettsieae</taxon>
        <taxon>Rickettsia</taxon>
        <taxon>belli group</taxon>
    </lineage>
</organism>
<feature type="domain" description="Dihydrodipicolinate reductase C-terminal" evidence="12">
    <location>
        <begin position="109"/>
        <end position="236"/>
    </location>
</feature>
<dbReference type="InterPro" id="IPR022664">
    <property type="entry name" value="DapB_N_CS"/>
</dbReference>
<feature type="binding site" evidence="9">
    <location>
        <begin position="79"/>
        <end position="81"/>
    </location>
    <ligand>
        <name>NAD(+)</name>
        <dbReference type="ChEBI" id="CHEBI:57540"/>
    </ligand>
</feature>
<proteinExistence type="inferred from homology"/>
<dbReference type="InterPro" id="IPR023940">
    <property type="entry name" value="DHDPR_bac"/>
</dbReference>
<feature type="binding site" evidence="9">
    <location>
        <begin position="103"/>
        <end position="106"/>
    </location>
    <ligand>
        <name>NAD(+)</name>
        <dbReference type="ChEBI" id="CHEBI:57540"/>
    </ligand>
</feature>
<feature type="domain" description="Dihydrodipicolinate reductase N-terminal" evidence="11">
    <location>
        <begin position="3"/>
        <end position="106"/>
    </location>
</feature>
<keyword evidence="2 9" id="KW-0963">Cytoplasm</keyword>
<feature type="active site" description="Proton donor" evidence="9">
    <location>
        <position position="139"/>
    </location>
</feature>
<evidence type="ECO:0000256" key="2">
    <source>
        <dbReference type="ARBA" id="ARBA00022490"/>
    </source>
</evidence>
<dbReference type="Pfam" id="PF05173">
    <property type="entry name" value="DapB_C"/>
    <property type="match status" value="1"/>
</dbReference>
<dbReference type="GO" id="GO:0050661">
    <property type="term" value="F:NADP binding"/>
    <property type="evidence" value="ECO:0007669"/>
    <property type="project" value="UniProtKB-UniRule"/>
</dbReference>
<comment type="catalytic activity">
    <reaction evidence="9">
        <text>(S)-2,3,4,5-tetrahydrodipicolinate + NAD(+) + H2O = (2S,4S)-4-hydroxy-2,3,4,5-tetrahydrodipicolinate + NADH + H(+)</text>
        <dbReference type="Rhea" id="RHEA:35323"/>
        <dbReference type="ChEBI" id="CHEBI:15377"/>
        <dbReference type="ChEBI" id="CHEBI:15378"/>
        <dbReference type="ChEBI" id="CHEBI:16845"/>
        <dbReference type="ChEBI" id="CHEBI:57540"/>
        <dbReference type="ChEBI" id="CHEBI:57945"/>
        <dbReference type="ChEBI" id="CHEBI:67139"/>
        <dbReference type="EC" id="1.17.1.8"/>
    </reaction>
</comment>
<dbReference type="EMBL" id="LAOI01000001">
    <property type="protein sequence ID" value="KJV89204.1"/>
    <property type="molecule type" value="Genomic_DNA"/>
</dbReference>
<dbReference type="GO" id="GO:0019877">
    <property type="term" value="P:diaminopimelate biosynthetic process"/>
    <property type="evidence" value="ECO:0007669"/>
    <property type="project" value="UniProtKB-UniRule"/>
</dbReference>
<keyword evidence="3 9" id="KW-0028">Amino-acid biosynthesis</keyword>
<dbReference type="PATRIC" id="fig|1359193.3.peg.165"/>
<dbReference type="GO" id="GO:0016726">
    <property type="term" value="F:oxidoreductase activity, acting on CH or CH2 groups, NAD or NADP as acceptor"/>
    <property type="evidence" value="ECO:0007669"/>
    <property type="project" value="UniProtKB-UniRule"/>
</dbReference>
<dbReference type="GO" id="GO:0009089">
    <property type="term" value="P:lysine biosynthetic process via diaminopimelate"/>
    <property type="evidence" value="ECO:0007669"/>
    <property type="project" value="UniProtKB-UniRule"/>
</dbReference>
<comment type="function">
    <text evidence="9">Catalyzes the conversion of 4-hydroxy-tetrahydrodipicolinate (HTPA) to tetrahydrodipicolinate.</text>
</comment>
<dbReference type="Gene3D" id="3.30.360.10">
    <property type="entry name" value="Dihydrodipicolinate Reductase, domain 2"/>
    <property type="match status" value="1"/>
</dbReference>
<comment type="similarity">
    <text evidence="1 9">Belongs to the DapB family.</text>
</comment>
<keyword evidence="8 9" id="KW-0457">Lysine biosynthesis</keyword>
<evidence type="ECO:0000259" key="11">
    <source>
        <dbReference type="Pfam" id="PF01113"/>
    </source>
</evidence>
<evidence type="ECO:0000256" key="1">
    <source>
        <dbReference type="ARBA" id="ARBA00006642"/>
    </source>
</evidence>
<keyword evidence="14" id="KW-1185">Reference proteome</keyword>
<dbReference type="InterPro" id="IPR022663">
    <property type="entry name" value="DapB_C"/>
</dbReference>
<feature type="binding site" evidence="9">
    <location>
        <begin position="9"/>
        <end position="14"/>
    </location>
    <ligand>
        <name>NAD(+)</name>
        <dbReference type="ChEBI" id="CHEBI:57540"/>
    </ligand>
</feature>
<keyword evidence="7 9" id="KW-0520">NAD</keyword>
<dbReference type="SUPFAM" id="SSF51735">
    <property type="entry name" value="NAD(P)-binding Rossmann-fold domains"/>
    <property type="match status" value="1"/>
</dbReference>
<dbReference type="NCBIfam" id="TIGR00036">
    <property type="entry name" value="dapB"/>
    <property type="match status" value="1"/>
</dbReference>
<dbReference type="SMR" id="A0A0F3QCR1"/>
<comment type="subcellular location">
    <subcellularLocation>
        <location evidence="9">Cytoplasm</location>
    </subcellularLocation>
</comment>
<reference evidence="13 14" key="1">
    <citation type="submission" date="2015-02" db="EMBL/GenBank/DDBJ databases">
        <title>Genome Sequencing of Rickettsiales.</title>
        <authorList>
            <person name="Daugherty S.C."/>
            <person name="Su Q."/>
            <person name="Abolude K."/>
            <person name="Beier-Sexton M."/>
            <person name="Carlyon J.A."/>
            <person name="Carter R."/>
            <person name="Day N.P."/>
            <person name="Dumler S.J."/>
            <person name="Dyachenko V."/>
            <person name="Godinez A."/>
            <person name="Kurtti T.J."/>
            <person name="Lichay M."/>
            <person name="Mullins K.E."/>
            <person name="Ott S."/>
            <person name="Pappas-Brown V."/>
            <person name="Paris D.H."/>
            <person name="Patel P."/>
            <person name="Richards A.L."/>
            <person name="Sadzewicz L."/>
            <person name="Sears K."/>
            <person name="Seidman D."/>
            <person name="Sengamalay N."/>
            <person name="Stenos J."/>
            <person name="Tallon L.J."/>
            <person name="Vincent G."/>
            <person name="Fraser C.M."/>
            <person name="Munderloh U."/>
            <person name="Dunning-Hotopp J.C."/>
        </authorList>
    </citation>
    <scope>NUCLEOTIDE SEQUENCE [LARGE SCALE GENOMIC DNA]</scope>
    <source>
        <strain evidence="13 14">RML An4</strain>
    </source>
</reference>
<feature type="active site" description="Proton donor/acceptor" evidence="9">
    <location>
        <position position="135"/>
    </location>
</feature>
<dbReference type="InterPro" id="IPR036291">
    <property type="entry name" value="NAD(P)-bd_dom_sf"/>
</dbReference>
<evidence type="ECO:0000256" key="10">
    <source>
        <dbReference type="NCBIfam" id="TIGR00036"/>
    </source>
</evidence>
<dbReference type="AlphaFoldDB" id="A0A0F3QCR1"/>
<evidence type="ECO:0000313" key="14">
    <source>
        <dbReference type="Proteomes" id="UP000033661"/>
    </source>
</evidence>
<dbReference type="Pfam" id="PF01113">
    <property type="entry name" value="DapB_N"/>
    <property type="match status" value="1"/>
</dbReference>
<dbReference type="FunFam" id="3.30.360.10:FF:000009">
    <property type="entry name" value="4-hydroxy-tetrahydrodipicolinate reductase"/>
    <property type="match status" value="1"/>
</dbReference>
<comment type="subunit">
    <text evidence="9">Homotetramer.</text>
</comment>
<dbReference type="InterPro" id="IPR000846">
    <property type="entry name" value="DapB_N"/>
</dbReference>
<dbReference type="GO" id="GO:0008839">
    <property type="term" value="F:4-hydroxy-tetrahydrodipicolinate reductase"/>
    <property type="evidence" value="ECO:0007669"/>
    <property type="project" value="UniProtKB-UniRule"/>
</dbReference>
<dbReference type="EC" id="1.17.1.8" evidence="9 10"/>
<dbReference type="SUPFAM" id="SSF55347">
    <property type="entry name" value="Glyceraldehyde-3-phosphate dehydrogenase-like, C-terminal domain"/>
    <property type="match status" value="1"/>
</dbReference>
<comment type="caution">
    <text evidence="13">The sequence shown here is derived from an EMBL/GenBank/DDBJ whole genome shotgun (WGS) entry which is preliminary data.</text>
</comment>
<evidence type="ECO:0000313" key="13">
    <source>
        <dbReference type="EMBL" id="KJV89204.1"/>
    </source>
</evidence>
<evidence type="ECO:0000256" key="6">
    <source>
        <dbReference type="ARBA" id="ARBA00023002"/>
    </source>
</evidence>
<comment type="caution">
    <text evidence="9">Lacks conserved residue(s) required for the propagation of feature annotation.</text>
</comment>
<comment type="caution">
    <text evidence="9">Was originally thought to be a dihydrodipicolinate reductase (DHDPR), catalyzing the conversion of dihydrodipicolinate to tetrahydrodipicolinate. However, it was shown in E.coli that the substrate of the enzymatic reaction is not dihydrodipicolinate (DHDP) but in fact (2S,4S)-4-hydroxy-2,3,4,5-tetrahydrodipicolinic acid (HTPA), the product released by the DapA-catalyzed reaction.</text>
</comment>
<accession>A0A0F3QCR1</accession>
<keyword evidence="5 9" id="KW-0220">Diaminopimelate biosynthesis</keyword>
<sequence length="250" mass="27828">MIINIGLSGATGKMGRTILERIDNFKNCKISAKFNSTRDLHELNDLCKNSDVVIDFSTPEILEKLVDSALKYDTKLVIGTTGFTSSQFKLLEKAAKTLPILYSANMSIGANLLGYLAKEATKILDDYDIEILEAHHRAKKDAPSGTAIMLAEMVTAEKELDITFNRGNKTRRTNEIGISSLRGGNVHGTHEIFFLGDDETITLKHEALNKNSFADGAIRAAIWLQDKQTGLYSMLDFYKNLINYHLKKPI</sequence>
<dbReference type="PANTHER" id="PTHR20836:SF7">
    <property type="entry name" value="4-HYDROXY-TETRAHYDRODIPICOLINATE REDUCTASE"/>
    <property type="match status" value="1"/>
</dbReference>
<keyword evidence="4 9" id="KW-0521">NADP</keyword>
<dbReference type="PIRSF" id="PIRSF000161">
    <property type="entry name" value="DHPR"/>
    <property type="match status" value="1"/>
</dbReference>
<dbReference type="Proteomes" id="UP000033661">
    <property type="component" value="Unassembled WGS sequence"/>
</dbReference>
<dbReference type="Gene3D" id="3.40.50.720">
    <property type="entry name" value="NAD(P)-binding Rossmann-like Domain"/>
    <property type="match status" value="1"/>
</dbReference>
<name>A0A0F3QCR1_RICBE</name>
<evidence type="ECO:0000256" key="4">
    <source>
        <dbReference type="ARBA" id="ARBA00022857"/>
    </source>
</evidence>
<evidence type="ECO:0000256" key="7">
    <source>
        <dbReference type="ARBA" id="ARBA00023027"/>
    </source>
</evidence>
<dbReference type="GO" id="GO:0051287">
    <property type="term" value="F:NAD binding"/>
    <property type="evidence" value="ECO:0007669"/>
    <property type="project" value="UniProtKB-UniRule"/>
</dbReference>
<evidence type="ECO:0000259" key="12">
    <source>
        <dbReference type="Pfam" id="PF05173"/>
    </source>
</evidence>
<keyword evidence="6 9" id="KW-0560">Oxidoreductase</keyword>
<feature type="binding site" evidence="9">
    <location>
        <begin position="145"/>
        <end position="146"/>
    </location>
    <ligand>
        <name>(S)-2,3,4,5-tetrahydrodipicolinate</name>
        <dbReference type="ChEBI" id="CHEBI:16845"/>
    </ligand>
</feature>
<dbReference type="PROSITE" id="PS01298">
    <property type="entry name" value="DAPB"/>
    <property type="match status" value="1"/>
</dbReference>